<keyword evidence="6" id="KW-0336">GPI-anchor</keyword>
<feature type="transmembrane region" description="Helical" evidence="15">
    <location>
        <begin position="157"/>
        <end position="178"/>
    </location>
</feature>
<evidence type="ECO:0000256" key="16">
    <source>
        <dbReference type="SAM" id="SignalP"/>
    </source>
</evidence>
<evidence type="ECO:0000256" key="1">
    <source>
        <dbReference type="ARBA" id="ARBA00004141"/>
    </source>
</evidence>
<keyword evidence="9 15" id="KW-1133">Transmembrane helix</keyword>
<evidence type="ECO:0000256" key="14">
    <source>
        <dbReference type="SAM" id="MobiDB-lite"/>
    </source>
</evidence>
<feature type="region of interest" description="Disordered" evidence="14">
    <location>
        <begin position="427"/>
        <end position="459"/>
    </location>
</feature>
<proteinExistence type="inferred from homology"/>
<dbReference type="GO" id="GO:0005576">
    <property type="term" value="C:extracellular region"/>
    <property type="evidence" value="ECO:0007669"/>
    <property type="project" value="UniProtKB-SubCell"/>
</dbReference>
<comment type="subcellular location">
    <subcellularLocation>
        <location evidence="2">Membrane</location>
        <topology evidence="2">Lipid-anchor</topology>
        <topology evidence="2">GPI-anchor</topology>
    </subcellularLocation>
    <subcellularLocation>
        <location evidence="1">Membrane</location>
        <topology evidence="1">Multi-pass membrane protein</topology>
    </subcellularLocation>
    <subcellularLocation>
        <location evidence="3">Secreted</location>
    </subcellularLocation>
</comment>
<evidence type="ECO:0000256" key="13">
    <source>
        <dbReference type="ARBA" id="ARBA00038359"/>
    </source>
</evidence>
<feature type="compositionally biased region" description="Low complexity" evidence="14">
    <location>
        <begin position="510"/>
        <end position="522"/>
    </location>
</feature>
<organism evidence="18 19">
    <name type="scientific">Colletotrichum destructivum</name>
    <dbReference type="NCBI Taxonomy" id="34406"/>
    <lineage>
        <taxon>Eukaryota</taxon>
        <taxon>Fungi</taxon>
        <taxon>Dikarya</taxon>
        <taxon>Ascomycota</taxon>
        <taxon>Pezizomycotina</taxon>
        <taxon>Sordariomycetes</taxon>
        <taxon>Hypocreomycetidae</taxon>
        <taxon>Glomerellales</taxon>
        <taxon>Glomerellaceae</taxon>
        <taxon>Colletotrichum</taxon>
        <taxon>Colletotrichum destructivum species complex</taxon>
    </lineage>
</organism>
<dbReference type="InterPro" id="IPR008427">
    <property type="entry name" value="Extracellular_membr_CFEM_dom"/>
</dbReference>
<dbReference type="AlphaFoldDB" id="A0AAX4ISU0"/>
<accession>A0AAX4ISU0</accession>
<evidence type="ECO:0000256" key="4">
    <source>
        <dbReference type="ARBA" id="ARBA00010031"/>
    </source>
</evidence>
<feature type="signal peptide" evidence="16">
    <location>
        <begin position="1"/>
        <end position="22"/>
    </location>
</feature>
<name>A0AAX4ISU0_9PEZI</name>
<keyword evidence="10 15" id="KW-0472">Membrane</keyword>
<comment type="similarity">
    <text evidence="4">Belongs to the RBT5 family.</text>
</comment>
<feature type="transmembrane region" description="Helical" evidence="15">
    <location>
        <begin position="292"/>
        <end position="311"/>
    </location>
</feature>
<keyword evidence="19" id="KW-1185">Reference proteome</keyword>
<keyword evidence="11" id="KW-1015">Disulfide bond</keyword>
<dbReference type="EMBL" id="CP137311">
    <property type="protein sequence ID" value="WQF86326.1"/>
    <property type="molecule type" value="Genomic_DNA"/>
</dbReference>
<feature type="region of interest" description="Disordered" evidence="14">
    <location>
        <begin position="501"/>
        <end position="523"/>
    </location>
</feature>
<evidence type="ECO:0000256" key="3">
    <source>
        <dbReference type="ARBA" id="ARBA00004613"/>
    </source>
</evidence>
<dbReference type="PANTHER" id="PTHR33048:SF47">
    <property type="entry name" value="INTEGRAL MEMBRANE PROTEIN-RELATED"/>
    <property type="match status" value="1"/>
</dbReference>
<feature type="transmembrane region" description="Helical" evidence="15">
    <location>
        <begin position="250"/>
        <end position="277"/>
    </location>
</feature>
<evidence type="ECO:0000313" key="18">
    <source>
        <dbReference type="EMBL" id="WQF86326.1"/>
    </source>
</evidence>
<dbReference type="Proteomes" id="UP001322277">
    <property type="component" value="Chromosome 7"/>
</dbReference>
<dbReference type="PANTHER" id="PTHR33048">
    <property type="entry name" value="PTH11-LIKE INTEGRAL MEMBRANE PROTEIN (AFU_ORTHOLOGUE AFUA_5G11245)"/>
    <property type="match status" value="1"/>
</dbReference>
<feature type="domain" description="CFEM" evidence="17">
    <location>
        <begin position="36"/>
        <end position="104"/>
    </location>
</feature>
<protein>
    <submittedName>
        <fullName evidence="18">Extracellular membrane protein, CFEM</fullName>
    </submittedName>
</protein>
<keyword evidence="12" id="KW-0449">Lipoprotein</keyword>
<dbReference type="GO" id="GO:0098552">
    <property type="term" value="C:side of membrane"/>
    <property type="evidence" value="ECO:0007669"/>
    <property type="project" value="UniProtKB-KW"/>
</dbReference>
<keyword evidence="7 15" id="KW-0812">Transmembrane</keyword>
<evidence type="ECO:0000256" key="8">
    <source>
        <dbReference type="ARBA" id="ARBA00022729"/>
    </source>
</evidence>
<evidence type="ECO:0000256" key="5">
    <source>
        <dbReference type="ARBA" id="ARBA00022525"/>
    </source>
</evidence>
<comment type="similarity">
    <text evidence="13">Belongs to the SAT4 family.</text>
</comment>
<gene>
    <name evidence="18" type="ORF">CDEST_11340</name>
</gene>
<dbReference type="SMART" id="SM00747">
    <property type="entry name" value="CFEM"/>
    <property type="match status" value="1"/>
</dbReference>
<evidence type="ECO:0000256" key="2">
    <source>
        <dbReference type="ARBA" id="ARBA00004589"/>
    </source>
</evidence>
<keyword evidence="8 16" id="KW-0732">Signal</keyword>
<dbReference type="InterPro" id="IPR049326">
    <property type="entry name" value="Rhodopsin_dom_fungi"/>
</dbReference>
<dbReference type="GeneID" id="87947840"/>
<dbReference type="Pfam" id="PF05730">
    <property type="entry name" value="CFEM"/>
    <property type="match status" value="1"/>
</dbReference>
<feature type="transmembrane region" description="Helical" evidence="15">
    <location>
        <begin position="331"/>
        <end position="351"/>
    </location>
</feature>
<dbReference type="KEGG" id="cdet:87947840"/>
<dbReference type="InterPro" id="IPR052337">
    <property type="entry name" value="SAT4-like"/>
</dbReference>
<sequence length="566" mass="61621">MLPRLFHALVPAAIVAVGRVTAIEPGPPLGLDVTAVLLAMPTCAAPTVATELAAANCSLTDINLFADCLCTNITLQSRMSTSVQTSCKFDDQLKAVELETALCATYPKESRVNEIKTASIVGLALTLPIVLGRCVCRYQMTNNLWWDDWMTIIATTFFTGLASIELASAFMGFGLHFWQVDPGNEPALLQVWSSPPVQAQNYDVANLNTVRCQMFYVAQIFYILVQVFAKVAIVMLYLRVFTTPWFKWACWAFVAFMFGHGAIFALLIVFQCIPVAAVWDRVLSGRCLNVNAVGWAGAVLSIVEDIVLMILPIPELAKLQVTGRKRTGVGIMFSIASFATVTSMIRLKYLVQFSNTYDTTCKPCRLCLASQVSDATDTKKGDNVDIVVWSIIEEMCAIICGSLPPLRPWFAPFIPSIRVTWKSTKFSKNNSRSTSNTARNSTLRSASKGTPGQKGRSAHLDYDQDSKVLSYPLSSLSQFHQSPGKAGGYPRVASSRDIETASFPDDAAEKSSTGNSSGSETNLVIQGNNDVSVTFDVEVIRVSRSELPGGDLGRTVSVISAGHQPR</sequence>
<feature type="transmembrane region" description="Helical" evidence="15">
    <location>
        <begin position="117"/>
        <end position="136"/>
    </location>
</feature>
<dbReference type="Pfam" id="PF20684">
    <property type="entry name" value="Fung_rhodopsin"/>
    <property type="match status" value="1"/>
</dbReference>
<keyword evidence="6" id="KW-0325">Glycoprotein</keyword>
<feature type="compositionally biased region" description="Low complexity" evidence="14">
    <location>
        <begin position="427"/>
        <end position="445"/>
    </location>
</feature>
<evidence type="ECO:0000256" key="10">
    <source>
        <dbReference type="ARBA" id="ARBA00023136"/>
    </source>
</evidence>
<evidence type="ECO:0000256" key="6">
    <source>
        <dbReference type="ARBA" id="ARBA00022622"/>
    </source>
</evidence>
<evidence type="ECO:0000256" key="12">
    <source>
        <dbReference type="ARBA" id="ARBA00023288"/>
    </source>
</evidence>
<evidence type="ECO:0000256" key="7">
    <source>
        <dbReference type="ARBA" id="ARBA00022692"/>
    </source>
</evidence>
<evidence type="ECO:0000256" key="9">
    <source>
        <dbReference type="ARBA" id="ARBA00022989"/>
    </source>
</evidence>
<keyword evidence="5" id="KW-0964">Secreted</keyword>
<dbReference type="RefSeq" id="XP_062783547.1">
    <property type="nucleotide sequence ID" value="XM_062927496.1"/>
</dbReference>
<evidence type="ECO:0000259" key="17">
    <source>
        <dbReference type="SMART" id="SM00747"/>
    </source>
</evidence>
<evidence type="ECO:0000256" key="11">
    <source>
        <dbReference type="ARBA" id="ARBA00023157"/>
    </source>
</evidence>
<feature type="chain" id="PRO_5043904133" evidence="16">
    <location>
        <begin position="23"/>
        <end position="566"/>
    </location>
</feature>
<reference evidence="19" key="1">
    <citation type="journal article" date="2023" name="bioRxiv">
        <title>Complete genome of the Medicago anthracnose fungus, Colletotrichum destructivum, reveals a mini-chromosome-like region within a core chromosome.</title>
        <authorList>
            <person name="Lapalu N."/>
            <person name="Simon A."/>
            <person name="Lu A."/>
            <person name="Plaumann P.-L."/>
            <person name="Amselem J."/>
            <person name="Pigne S."/>
            <person name="Auger A."/>
            <person name="Koch C."/>
            <person name="Dallery J.-F."/>
            <person name="O'Connell R.J."/>
        </authorList>
    </citation>
    <scope>NUCLEOTIDE SEQUENCE [LARGE SCALE GENOMIC DNA]</scope>
    <source>
        <strain evidence="19">CBS 520.97</strain>
    </source>
</reference>
<evidence type="ECO:0000313" key="19">
    <source>
        <dbReference type="Proteomes" id="UP001322277"/>
    </source>
</evidence>
<evidence type="ECO:0000256" key="15">
    <source>
        <dbReference type="SAM" id="Phobius"/>
    </source>
</evidence>
<feature type="transmembrane region" description="Helical" evidence="15">
    <location>
        <begin position="216"/>
        <end position="238"/>
    </location>
</feature>